<dbReference type="Proteomes" id="UP000295164">
    <property type="component" value="Unassembled WGS sequence"/>
</dbReference>
<feature type="compositionally biased region" description="Basic and acidic residues" evidence="1">
    <location>
        <begin position="52"/>
        <end position="68"/>
    </location>
</feature>
<organism evidence="2 3">
    <name type="scientific">Flaviaesturariibacter aridisoli</name>
    <dbReference type="NCBI Taxonomy" id="2545761"/>
    <lineage>
        <taxon>Bacteria</taxon>
        <taxon>Pseudomonadati</taxon>
        <taxon>Bacteroidota</taxon>
        <taxon>Chitinophagia</taxon>
        <taxon>Chitinophagales</taxon>
        <taxon>Chitinophagaceae</taxon>
        <taxon>Flaviaestuariibacter</taxon>
    </lineage>
</organism>
<keyword evidence="3" id="KW-1185">Reference proteome</keyword>
<feature type="compositionally biased region" description="Polar residues" evidence="1">
    <location>
        <begin position="1"/>
        <end position="17"/>
    </location>
</feature>
<evidence type="ECO:0000313" key="3">
    <source>
        <dbReference type="Proteomes" id="UP000295164"/>
    </source>
</evidence>
<evidence type="ECO:0000256" key="1">
    <source>
        <dbReference type="SAM" id="MobiDB-lite"/>
    </source>
</evidence>
<proteinExistence type="predicted"/>
<dbReference type="OrthoDB" id="681030at2"/>
<comment type="caution">
    <text evidence="2">The sequence shown here is derived from an EMBL/GenBank/DDBJ whole genome shotgun (WGS) entry which is preliminary data.</text>
</comment>
<reference evidence="2 3" key="1">
    <citation type="submission" date="2019-03" db="EMBL/GenBank/DDBJ databases">
        <authorList>
            <person name="Kim M.K.M."/>
        </authorList>
    </citation>
    <scope>NUCLEOTIDE SEQUENCE [LARGE SCALE GENOMIC DNA]</scope>
    <source>
        <strain evidence="2 3">17J68-15</strain>
    </source>
</reference>
<accession>A0A4R4E0L4</accession>
<gene>
    <name evidence="2" type="ORF">E0486_11185</name>
</gene>
<sequence>MDTTPGSGSAGNASNPDPRNPADAPEQSKSLLGEKAETYLREGGNIEDEPDARDQQEAEESLRGDEAP</sequence>
<feature type="region of interest" description="Disordered" evidence="1">
    <location>
        <begin position="1"/>
        <end position="68"/>
    </location>
</feature>
<protein>
    <submittedName>
        <fullName evidence="2">Uncharacterized protein</fullName>
    </submittedName>
</protein>
<dbReference type="AlphaFoldDB" id="A0A4R4E0L4"/>
<evidence type="ECO:0000313" key="2">
    <source>
        <dbReference type="EMBL" id="TCZ70512.1"/>
    </source>
</evidence>
<dbReference type="RefSeq" id="WP_131852266.1">
    <property type="nucleotide sequence ID" value="NZ_SKFH01000016.1"/>
</dbReference>
<dbReference type="EMBL" id="SKFH01000016">
    <property type="protein sequence ID" value="TCZ70512.1"/>
    <property type="molecule type" value="Genomic_DNA"/>
</dbReference>
<name>A0A4R4E0L4_9BACT</name>